<dbReference type="OrthoDB" id="249703at2759"/>
<dbReference type="InterPro" id="IPR050261">
    <property type="entry name" value="FrsA_esterase"/>
</dbReference>
<dbReference type="Pfam" id="PF12697">
    <property type="entry name" value="Abhydrolase_6"/>
    <property type="match status" value="1"/>
</dbReference>
<accession>A0A0D1ZP79</accession>
<evidence type="ECO:0000313" key="4">
    <source>
        <dbReference type="EMBL" id="KIV88553.1"/>
    </source>
</evidence>
<proteinExistence type="inferred from homology"/>
<dbReference type="PANTHER" id="PTHR22946">
    <property type="entry name" value="DIENELACTONE HYDROLASE DOMAIN-CONTAINING PROTEIN-RELATED"/>
    <property type="match status" value="1"/>
</dbReference>
<gene>
    <name evidence="4" type="ORF">PV10_08226</name>
</gene>
<evidence type="ECO:0000256" key="1">
    <source>
        <dbReference type="ARBA" id="ARBA00038115"/>
    </source>
</evidence>
<dbReference type="InterPro" id="IPR000073">
    <property type="entry name" value="AB_hydrolase_1"/>
</dbReference>
<feature type="signal peptide" evidence="2">
    <location>
        <begin position="1"/>
        <end position="22"/>
    </location>
</feature>
<dbReference type="AlphaFoldDB" id="A0A0D1ZP79"/>
<dbReference type="STRING" id="212818.A0A0D1ZP79"/>
<dbReference type="OMA" id="ANYFRRA"/>
<protein>
    <recommendedName>
        <fullName evidence="3">AB hydrolase-1 domain-containing protein</fullName>
    </recommendedName>
</protein>
<dbReference type="HOGENOM" id="CLU_034451_1_0_1"/>
<evidence type="ECO:0000313" key="5">
    <source>
        <dbReference type="Proteomes" id="UP000054302"/>
    </source>
</evidence>
<feature type="chain" id="PRO_5002237954" description="AB hydrolase-1 domain-containing protein" evidence="2">
    <location>
        <begin position="23"/>
        <end position="427"/>
    </location>
</feature>
<dbReference type="PANTHER" id="PTHR22946:SF12">
    <property type="entry name" value="CONIDIAL PIGMENT BIOSYNTHESIS PROTEIN AYG1 (AFU_ORTHOLOGUE AFUA_2G17550)"/>
    <property type="match status" value="1"/>
</dbReference>
<dbReference type="Proteomes" id="UP000054302">
    <property type="component" value="Unassembled WGS sequence"/>
</dbReference>
<feature type="domain" description="AB hydrolase-1" evidence="3">
    <location>
        <begin position="179"/>
        <end position="310"/>
    </location>
</feature>
<dbReference type="InterPro" id="IPR029058">
    <property type="entry name" value="AB_hydrolase_fold"/>
</dbReference>
<dbReference type="Gene3D" id="3.40.50.1820">
    <property type="entry name" value="alpha/beta hydrolase"/>
    <property type="match status" value="1"/>
</dbReference>
<comment type="similarity">
    <text evidence="1">Belongs to the AB hydrolase superfamily. FUS2 hydrolase family.</text>
</comment>
<name>A0A0D1ZP79_EXOME</name>
<dbReference type="GeneID" id="27326071"/>
<keyword evidence="2" id="KW-0732">Signal</keyword>
<organism evidence="4 5">
    <name type="scientific">Exophiala mesophila</name>
    <name type="common">Black yeast-like fungus</name>
    <dbReference type="NCBI Taxonomy" id="212818"/>
    <lineage>
        <taxon>Eukaryota</taxon>
        <taxon>Fungi</taxon>
        <taxon>Dikarya</taxon>
        <taxon>Ascomycota</taxon>
        <taxon>Pezizomycotina</taxon>
        <taxon>Eurotiomycetes</taxon>
        <taxon>Chaetothyriomycetidae</taxon>
        <taxon>Chaetothyriales</taxon>
        <taxon>Herpotrichiellaceae</taxon>
        <taxon>Exophiala</taxon>
    </lineage>
</organism>
<sequence length="427" mass="47449">MRTSSAFAIGAALPWLFQTAISQTAQPDDHPILLLSEDESFHYELLLPFGNAIYGGADVNTLLSAAKRIKPGDFDSFSEVFYDLGNSTKLQAEDPENAYDPVNVRDTWFSAANYFRRADFYIHGDWENPLIDLLWKEQRSAFDKGLSSLTHPAHRVQIPAAENFWYAPSDEVIPRPTMVLCNGYDGAQEDMYHTIVVPALARGWNAITYEGPGQPTVRREQNIGFIHNWEAAVNPVVDYVLSEKRDVVDSDRLVLYGHSLGGYLAARAAAFEPRAAAVVLNGGIFNVFDSFAGQLPPDARALLDTGAQEAFDEGISALLTQPNLPSGLRWGIEHGLWAFNTRSGFEFFQKARAFDMEGVVNQIQMPVLTVDAEFEQFFAGQSELLAEALGEVATFHLFDGEAGYHCQAGALQELNRFVFAWLHKTLQ</sequence>
<keyword evidence="5" id="KW-1185">Reference proteome</keyword>
<dbReference type="SUPFAM" id="SSF53474">
    <property type="entry name" value="alpha/beta-Hydrolases"/>
    <property type="match status" value="1"/>
</dbReference>
<dbReference type="EMBL" id="KN847525">
    <property type="protein sequence ID" value="KIV88553.1"/>
    <property type="molecule type" value="Genomic_DNA"/>
</dbReference>
<dbReference type="VEuPathDB" id="FungiDB:PV10_08226"/>
<evidence type="ECO:0000259" key="3">
    <source>
        <dbReference type="Pfam" id="PF12697"/>
    </source>
</evidence>
<reference evidence="4 5" key="1">
    <citation type="submission" date="2015-01" db="EMBL/GenBank/DDBJ databases">
        <title>The Genome Sequence of Exophiala mesophila CBS40295.</title>
        <authorList>
            <consortium name="The Broad Institute Genomics Platform"/>
            <person name="Cuomo C."/>
            <person name="de Hoog S."/>
            <person name="Gorbushina A."/>
            <person name="Stielow B."/>
            <person name="Teixiera M."/>
            <person name="Abouelleil A."/>
            <person name="Chapman S.B."/>
            <person name="Priest M."/>
            <person name="Young S.K."/>
            <person name="Wortman J."/>
            <person name="Nusbaum C."/>
            <person name="Birren B."/>
        </authorList>
    </citation>
    <scope>NUCLEOTIDE SEQUENCE [LARGE SCALE GENOMIC DNA]</scope>
    <source>
        <strain evidence="4 5">CBS 40295</strain>
    </source>
</reference>
<dbReference type="Gene3D" id="1.20.1440.110">
    <property type="entry name" value="acylaminoacyl peptidase"/>
    <property type="match status" value="1"/>
</dbReference>
<evidence type="ECO:0000256" key="2">
    <source>
        <dbReference type="SAM" id="SignalP"/>
    </source>
</evidence>
<dbReference type="RefSeq" id="XP_016220127.1">
    <property type="nucleotide sequence ID" value="XM_016373216.1"/>
</dbReference>